<feature type="region of interest" description="Disordered" evidence="1">
    <location>
        <begin position="54"/>
        <end position="84"/>
    </location>
</feature>
<dbReference type="AlphaFoldDB" id="A0A1G4XVW8"/>
<evidence type="ECO:0000259" key="2">
    <source>
        <dbReference type="Pfam" id="PF08044"/>
    </source>
</evidence>
<sequence length="206" mass="22029">MVDPRRYRISDADRERAAQRLHTAMAEGRITFTELDERLAQVYAALYAEDLEPPLADLPPEHPAPSGLAVPPPSTTTAWQPAPPAGPAPVVLKTGMGDIKRNGAWQVPPVLEVQSTMGNAVLDFTQALVPQQVIELRLKLGAGTAKLILPDGATADVDGVSAGMGSVKNKVPAGPQPGQLHVVVRGKVSMGDVVVRYPYEIGRFRF</sequence>
<evidence type="ECO:0000256" key="1">
    <source>
        <dbReference type="SAM" id="MobiDB-lite"/>
    </source>
</evidence>
<dbReference type="EMBL" id="FMUH01000002">
    <property type="protein sequence ID" value="SCX44758.1"/>
    <property type="molecule type" value="Genomic_DNA"/>
</dbReference>
<feature type="domain" description="DUF1707" evidence="2">
    <location>
        <begin position="8"/>
        <end position="59"/>
    </location>
</feature>
<evidence type="ECO:0000313" key="3">
    <source>
        <dbReference type="EMBL" id="SCX44758.1"/>
    </source>
</evidence>
<name>A0A1G4XVW8_9ACTN</name>
<dbReference type="Proteomes" id="UP000198981">
    <property type="component" value="Unassembled WGS sequence"/>
</dbReference>
<evidence type="ECO:0000313" key="4">
    <source>
        <dbReference type="Proteomes" id="UP000198981"/>
    </source>
</evidence>
<dbReference type="Pfam" id="PF08044">
    <property type="entry name" value="DUF1707"/>
    <property type="match status" value="1"/>
</dbReference>
<proteinExistence type="predicted"/>
<dbReference type="OrthoDB" id="4772576at2"/>
<protein>
    <recommendedName>
        <fullName evidence="2">DUF1707 domain-containing protein</fullName>
    </recommendedName>
</protein>
<reference evidence="4" key="1">
    <citation type="submission" date="2016-10" db="EMBL/GenBank/DDBJ databases">
        <authorList>
            <person name="Varghese N."/>
            <person name="Submissions S."/>
        </authorList>
    </citation>
    <scope>NUCLEOTIDE SEQUENCE [LARGE SCALE GENOMIC DNA]</scope>
    <source>
        <strain evidence="4">DSM 45722</strain>
    </source>
</reference>
<dbReference type="InterPro" id="IPR012551">
    <property type="entry name" value="DUF1707_SHOCT-like"/>
</dbReference>
<dbReference type="RefSeq" id="WP_092801696.1">
    <property type="nucleotide sequence ID" value="NZ_FMUH01000002.1"/>
</dbReference>
<organism evidence="3 4">
    <name type="scientific">Klenkia marina</name>
    <dbReference type="NCBI Taxonomy" id="1960309"/>
    <lineage>
        <taxon>Bacteria</taxon>
        <taxon>Bacillati</taxon>
        <taxon>Actinomycetota</taxon>
        <taxon>Actinomycetes</taxon>
        <taxon>Geodermatophilales</taxon>
        <taxon>Geodermatophilaceae</taxon>
        <taxon>Klenkia</taxon>
    </lineage>
</organism>
<keyword evidence="4" id="KW-1185">Reference proteome</keyword>
<accession>A0A1G4XVW8</accession>
<gene>
    <name evidence="3" type="ORF">SAMN03159343_1470</name>
</gene>
<dbReference type="STRING" id="1960309.SAMN03159343_1470"/>
<dbReference type="PANTHER" id="PTHR40763">
    <property type="entry name" value="MEMBRANE PROTEIN-RELATED"/>
    <property type="match status" value="1"/>
</dbReference>
<dbReference type="PANTHER" id="PTHR40763:SF5">
    <property type="entry name" value="MEMBRANE PROTEIN"/>
    <property type="match status" value="1"/>
</dbReference>